<dbReference type="Proteomes" id="UP000537592">
    <property type="component" value="Unassembled WGS sequence"/>
</dbReference>
<evidence type="ECO:0000259" key="1">
    <source>
        <dbReference type="Pfam" id="PF07486"/>
    </source>
</evidence>
<keyword evidence="3" id="KW-1185">Reference proteome</keyword>
<proteinExistence type="predicted"/>
<reference evidence="2 3" key="1">
    <citation type="submission" date="2020-08" db="EMBL/GenBank/DDBJ databases">
        <title>Genomic Encyclopedia of Type Strains, Phase IV (KMG-IV): sequencing the most valuable type-strain genomes for metagenomic binning, comparative biology and taxonomic classification.</title>
        <authorList>
            <person name="Goeker M."/>
        </authorList>
    </citation>
    <scope>NUCLEOTIDE SEQUENCE [LARGE SCALE GENOMIC DNA]</scope>
    <source>
        <strain evidence="2 3">DSM 28760</strain>
    </source>
</reference>
<protein>
    <recommendedName>
        <fullName evidence="1">Cell wall hydrolase SleB domain-containing protein</fullName>
    </recommendedName>
</protein>
<dbReference type="GO" id="GO:0016787">
    <property type="term" value="F:hydrolase activity"/>
    <property type="evidence" value="ECO:0007669"/>
    <property type="project" value="InterPro"/>
</dbReference>
<dbReference type="AlphaFoldDB" id="A0A7W6EG36"/>
<dbReference type="InterPro" id="IPR011105">
    <property type="entry name" value="Cell_wall_hydrolase_SleB"/>
</dbReference>
<dbReference type="Gene3D" id="1.10.10.2520">
    <property type="entry name" value="Cell wall hydrolase SleB, domain 1"/>
    <property type="match status" value="1"/>
</dbReference>
<evidence type="ECO:0000313" key="2">
    <source>
        <dbReference type="EMBL" id="MBB3808687.1"/>
    </source>
</evidence>
<comment type="caution">
    <text evidence="2">The sequence shown here is derived from an EMBL/GenBank/DDBJ whole genome shotgun (WGS) entry which is preliminary data.</text>
</comment>
<accession>A0A7W6EG36</accession>
<organism evidence="2 3">
    <name type="scientific">Pseudochelatococcus contaminans</name>
    <dbReference type="NCBI Taxonomy" id="1538103"/>
    <lineage>
        <taxon>Bacteria</taxon>
        <taxon>Pseudomonadati</taxon>
        <taxon>Pseudomonadota</taxon>
        <taxon>Alphaproteobacteria</taxon>
        <taxon>Hyphomicrobiales</taxon>
        <taxon>Chelatococcaceae</taxon>
        <taxon>Pseudochelatococcus</taxon>
    </lineage>
</organism>
<dbReference type="InterPro" id="IPR042047">
    <property type="entry name" value="SleB_dom1"/>
</dbReference>
<evidence type="ECO:0000313" key="3">
    <source>
        <dbReference type="Proteomes" id="UP000537592"/>
    </source>
</evidence>
<gene>
    <name evidence="2" type="ORF">FHS81_000741</name>
</gene>
<feature type="domain" description="Cell wall hydrolase SleB" evidence="1">
    <location>
        <begin position="268"/>
        <end position="378"/>
    </location>
</feature>
<dbReference type="Pfam" id="PF07486">
    <property type="entry name" value="Hydrolase_2"/>
    <property type="match status" value="1"/>
</dbReference>
<dbReference type="EMBL" id="JACICC010000001">
    <property type="protein sequence ID" value="MBB3808687.1"/>
    <property type="molecule type" value="Genomic_DNA"/>
</dbReference>
<sequence>MLVSFTATAGQQTDVTGISLSHVSRTMALTDADIVPGVTRATASMIGLPSPAVQASIGSASLTFASADEETPPLRDEIKQGSTGWPETVRTKKGAPLTALPATISRSARAATLGRGAFSQALLARDIELLPPTLLMEGTTEIPTADEMWTMEEISDEEAIAIRHALAPRTTPAYVRAAGTIIMLSDGSTPATAAAEALASVTPVPAEIIPVEIAAAPVSLQPGQTFGNMSAIVKSGPVTAGYTHLIKAGNMQREAQCLAEAVYFEARGEAEAGQAAVAQVVLNRVKSGLYPSSVCGVVYQNRHRFKACQFSFACEGRSLRITDQHSWRTAVRVADQVMAGTMYNAEVGGSTHYHANYVRPFWASRLKKMDVIGRHIFYKLKPGQT</sequence>
<name>A0A7W6EG36_9HYPH</name>